<dbReference type="KEGG" id="schj:DDV21_008465"/>
<keyword evidence="1 5" id="KW-0378">Hydrolase</keyword>
<evidence type="ECO:0000256" key="1">
    <source>
        <dbReference type="ARBA" id="ARBA00022801"/>
    </source>
</evidence>
<dbReference type="EMBL" id="CP031733">
    <property type="protein sequence ID" value="AXQ79116.1"/>
    <property type="molecule type" value="Genomic_DNA"/>
</dbReference>
<sequence length="261" mass="29046">MVNRAELFIKEKGQHNAQTILFLHASGSSSRMWQQHMAALARDFHCLAVDLPGHGMSRNRDWTTFDDTTEILAGIIKSKAHGRVHLVGLSLGACLALKLLESHAWLIDKAIIDGAAHEPIKGYRKVIAGVFVMSLLKNTKFIARLMTGMMQKDGASEQSCRIFVEDLQRASRKSFRRAMTQANRLKLNLAFDNPVLFLSGSKESETIQASHQLLAVQHPLSQCAYYPGKGHAWLFSDPDTHIQAVSYFLQGGIFPASLQTF</sequence>
<evidence type="ECO:0000313" key="7">
    <source>
        <dbReference type="Proteomes" id="UP000262901"/>
    </source>
</evidence>
<evidence type="ECO:0000313" key="4">
    <source>
        <dbReference type="EMBL" id="RFU50062.1"/>
    </source>
</evidence>
<evidence type="ECO:0000313" key="6">
    <source>
        <dbReference type="Proteomes" id="UP000246115"/>
    </source>
</evidence>
<dbReference type="InterPro" id="IPR029058">
    <property type="entry name" value="AB_hydrolase_fold"/>
</dbReference>
<dbReference type="RefSeq" id="WP_116877966.1">
    <property type="nucleotide sequence ID" value="NZ_CP031733.1"/>
</dbReference>
<dbReference type="PANTHER" id="PTHR43798">
    <property type="entry name" value="MONOACYLGLYCEROL LIPASE"/>
    <property type="match status" value="1"/>
</dbReference>
<dbReference type="AlphaFoldDB" id="A0A372KM33"/>
<dbReference type="InterPro" id="IPR000073">
    <property type="entry name" value="AB_hydrolase_1"/>
</dbReference>
<evidence type="ECO:0000313" key="3">
    <source>
        <dbReference type="EMBL" id="AXQ79116.1"/>
    </source>
</evidence>
<proteinExistence type="predicted"/>
<dbReference type="Pfam" id="PF12697">
    <property type="entry name" value="Abhydrolase_6"/>
    <property type="match status" value="1"/>
</dbReference>
<dbReference type="SUPFAM" id="SSF53474">
    <property type="entry name" value="alpha/beta-Hydrolases"/>
    <property type="match status" value="1"/>
</dbReference>
<dbReference type="Gene3D" id="3.40.50.1820">
    <property type="entry name" value="alpha/beta hydrolase"/>
    <property type="match status" value="1"/>
</dbReference>
<reference evidence="4 8" key="1">
    <citation type="submission" date="2018-08" db="EMBL/GenBank/DDBJ databases">
        <title>Draft genome of Streptococcus sp .nov. Z2.</title>
        <authorList>
            <person name="Tian Z."/>
        </authorList>
    </citation>
    <scope>NUCLEOTIDE SEQUENCE [LARGE SCALE GENOMIC DNA]</scope>
    <source>
        <strain evidence="4 8">Z2</strain>
    </source>
</reference>
<protein>
    <submittedName>
        <fullName evidence="5">Alpha/beta hydrolase</fullName>
    </submittedName>
</protein>
<reference evidence="3" key="4">
    <citation type="journal article" date="2019" name="Int. J. Syst. Evol. Microbiol.">
        <title>Streptococcus chenjunshii sp. nov. isolated from feces of Tibetan antelopes.</title>
        <authorList>
            <person name="Tian Z."/>
            <person name="Lu S."/>
            <person name="Jin D."/>
            <person name="Yang J."/>
            <person name="Pu J."/>
            <person name="Lai X.H."/>
            <person name="Bai X.N."/>
            <person name="Wu X.M."/>
            <person name="Li J."/>
            <person name="Wang S."/>
            <person name="Xu J."/>
        </authorList>
    </citation>
    <scope>NUCLEOTIDE SEQUENCE</scope>
    <source>
        <strain evidence="3">Z15</strain>
    </source>
</reference>
<dbReference type="Proteomes" id="UP000246115">
    <property type="component" value="Chromosome"/>
</dbReference>
<accession>A0A372KM33</accession>
<dbReference type="Proteomes" id="UP000264056">
    <property type="component" value="Unassembled WGS sequence"/>
</dbReference>
<reference evidence="6" key="3">
    <citation type="submission" date="2018-08" db="EMBL/GenBank/DDBJ databases">
        <title>Streptococcus chenjunshii sp. nov., isolated from stools sample of the Tibetan antelope in the Qinghai-Tibet plateau, China.</title>
        <authorList>
            <person name="Tian Z."/>
        </authorList>
    </citation>
    <scope>NUCLEOTIDE SEQUENCE [LARGE SCALE GENOMIC DNA]</scope>
    <source>
        <strain evidence="6">Z15</strain>
    </source>
</reference>
<evidence type="ECO:0000313" key="5">
    <source>
        <dbReference type="EMBL" id="RFU53341.1"/>
    </source>
</evidence>
<keyword evidence="8" id="KW-1185">Reference proteome</keyword>
<dbReference type="InterPro" id="IPR050266">
    <property type="entry name" value="AB_hydrolase_sf"/>
</dbReference>
<dbReference type="Proteomes" id="UP000262901">
    <property type="component" value="Unassembled WGS sequence"/>
</dbReference>
<evidence type="ECO:0000259" key="2">
    <source>
        <dbReference type="Pfam" id="PF12697"/>
    </source>
</evidence>
<organism evidence="5 7">
    <name type="scientific">Streptococcus chenjunshii</name>
    <dbReference type="NCBI Taxonomy" id="2173853"/>
    <lineage>
        <taxon>Bacteria</taxon>
        <taxon>Bacillati</taxon>
        <taxon>Bacillota</taxon>
        <taxon>Bacilli</taxon>
        <taxon>Lactobacillales</taxon>
        <taxon>Streptococcaceae</taxon>
        <taxon>Streptococcus</taxon>
    </lineage>
</organism>
<gene>
    <name evidence="3" type="ORF">DDV21_008465</name>
    <name evidence="4" type="ORF">DDV22_10675</name>
    <name evidence="5" type="ORF">DDV23_04745</name>
</gene>
<evidence type="ECO:0000313" key="8">
    <source>
        <dbReference type="Proteomes" id="UP000264056"/>
    </source>
</evidence>
<reference evidence="5 7" key="2">
    <citation type="submission" date="2018-08" db="EMBL/GenBank/DDBJ databases">
        <title>Draft genome of Streptococcus sp. nov. Z1.</title>
        <authorList>
            <person name="Tian Z."/>
        </authorList>
    </citation>
    <scope>NUCLEOTIDE SEQUENCE [LARGE SCALE GENOMIC DNA]</scope>
    <source>
        <strain evidence="5">Z1</strain>
        <strain evidence="7">Z1(2018)</strain>
    </source>
</reference>
<dbReference type="EMBL" id="QVQZ01000008">
    <property type="protein sequence ID" value="RFU53341.1"/>
    <property type="molecule type" value="Genomic_DNA"/>
</dbReference>
<dbReference type="PANTHER" id="PTHR43798:SF31">
    <property type="entry name" value="AB HYDROLASE SUPERFAMILY PROTEIN YCLE"/>
    <property type="match status" value="1"/>
</dbReference>
<name>A0A372KM33_9STRE</name>
<dbReference type="EMBL" id="QVQY01000050">
    <property type="protein sequence ID" value="RFU50062.1"/>
    <property type="molecule type" value="Genomic_DNA"/>
</dbReference>
<dbReference type="GO" id="GO:0016787">
    <property type="term" value="F:hydrolase activity"/>
    <property type="evidence" value="ECO:0007669"/>
    <property type="project" value="UniProtKB-KW"/>
</dbReference>
<dbReference type="GO" id="GO:0016020">
    <property type="term" value="C:membrane"/>
    <property type="evidence" value="ECO:0007669"/>
    <property type="project" value="TreeGrafter"/>
</dbReference>
<dbReference type="OrthoDB" id="9776853at2"/>
<feature type="domain" description="AB hydrolase-1" evidence="2">
    <location>
        <begin position="20"/>
        <end position="239"/>
    </location>
</feature>
<accession>A0A346NDM1</accession>